<evidence type="ECO:0000256" key="5">
    <source>
        <dbReference type="ARBA" id="ARBA00022670"/>
    </source>
</evidence>
<dbReference type="InterPro" id="IPR005311">
    <property type="entry name" value="PBP_dimer"/>
</dbReference>
<organism evidence="16 17">
    <name type="scientific">Candidatus Ryanbacteria bacterium RIFCSPLOWO2_01_FULL_48_26</name>
    <dbReference type="NCBI Taxonomy" id="1802126"/>
    <lineage>
        <taxon>Bacteria</taxon>
        <taxon>Candidatus Ryaniibacteriota</taxon>
    </lineage>
</organism>
<gene>
    <name evidence="16" type="ORF">A3B25_01740</name>
</gene>
<evidence type="ECO:0000256" key="7">
    <source>
        <dbReference type="ARBA" id="ARBA00022801"/>
    </source>
</evidence>
<keyword evidence="8" id="KW-0133">Cell shape</keyword>
<keyword evidence="7" id="KW-0378">Hydrolase</keyword>
<keyword evidence="4" id="KW-0997">Cell inner membrane</keyword>
<evidence type="ECO:0000313" key="16">
    <source>
        <dbReference type="EMBL" id="OGZ54367.1"/>
    </source>
</evidence>
<evidence type="ECO:0000256" key="8">
    <source>
        <dbReference type="ARBA" id="ARBA00022960"/>
    </source>
</evidence>
<proteinExistence type="predicted"/>
<evidence type="ECO:0000256" key="11">
    <source>
        <dbReference type="ARBA" id="ARBA00023136"/>
    </source>
</evidence>
<dbReference type="InterPro" id="IPR012338">
    <property type="entry name" value="Beta-lactam/transpept-like"/>
</dbReference>
<dbReference type="Pfam" id="PF00905">
    <property type="entry name" value="Transpeptidase"/>
    <property type="match status" value="1"/>
</dbReference>
<feature type="domain" description="Penicillin-binding protein transpeptidase" evidence="14">
    <location>
        <begin position="290"/>
        <end position="610"/>
    </location>
</feature>
<feature type="domain" description="Penicillin-binding protein dimerisation" evidence="15">
    <location>
        <begin position="77"/>
        <end position="245"/>
    </location>
</feature>
<dbReference type="SUPFAM" id="SSF56601">
    <property type="entry name" value="beta-lactamase/transpeptidase-like"/>
    <property type="match status" value="1"/>
</dbReference>
<dbReference type="InterPro" id="IPR001460">
    <property type="entry name" value="PCN-bd_Tpept"/>
</dbReference>
<evidence type="ECO:0000256" key="2">
    <source>
        <dbReference type="ARBA" id="ARBA00004236"/>
    </source>
</evidence>
<dbReference type="InterPro" id="IPR050515">
    <property type="entry name" value="Beta-lactam/transpept"/>
</dbReference>
<accession>A0A1G2GVW0</accession>
<dbReference type="GO" id="GO:0071555">
    <property type="term" value="P:cell wall organization"/>
    <property type="evidence" value="ECO:0007669"/>
    <property type="project" value="UniProtKB-KW"/>
</dbReference>
<evidence type="ECO:0000256" key="1">
    <source>
        <dbReference type="ARBA" id="ARBA00004167"/>
    </source>
</evidence>
<evidence type="ECO:0000256" key="12">
    <source>
        <dbReference type="ARBA" id="ARBA00023316"/>
    </source>
</evidence>
<keyword evidence="12" id="KW-0961">Cell wall biogenesis/degradation</keyword>
<evidence type="ECO:0000256" key="13">
    <source>
        <dbReference type="SAM" id="Phobius"/>
    </source>
</evidence>
<comment type="caution">
    <text evidence="16">The sequence shown here is derived from an EMBL/GenBank/DDBJ whole genome shotgun (WGS) entry which is preliminary data.</text>
</comment>
<evidence type="ECO:0000313" key="17">
    <source>
        <dbReference type="Proteomes" id="UP000179106"/>
    </source>
</evidence>
<dbReference type="GO" id="GO:0009252">
    <property type="term" value="P:peptidoglycan biosynthetic process"/>
    <property type="evidence" value="ECO:0007669"/>
    <property type="project" value="UniProtKB-KW"/>
</dbReference>
<dbReference type="PANTHER" id="PTHR30627">
    <property type="entry name" value="PEPTIDOGLYCAN D,D-TRANSPEPTIDASE"/>
    <property type="match status" value="1"/>
</dbReference>
<dbReference type="PANTHER" id="PTHR30627:SF2">
    <property type="entry name" value="PEPTIDOGLYCAN D,D-TRANSPEPTIDASE MRDA"/>
    <property type="match status" value="1"/>
</dbReference>
<dbReference type="InterPro" id="IPR017790">
    <property type="entry name" value="Penicillin-binding_protein_2"/>
</dbReference>
<keyword evidence="10 13" id="KW-1133">Transmembrane helix</keyword>
<dbReference type="AlphaFoldDB" id="A0A1G2GVW0"/>
<dbReference type="SUPFAM" id="SSF56519">
    <property type="entry name" value="Penicillin binding protein dimerisation domain"/>
    <property type="match status" value="1"/>
</dbReference>
<keyword evidence="9" id="KW-0573">Peptidoglycan synthesis</keyword>
<dbReference type="InterPro" id="IPR036138">
    <property type="entry name" value="PBP_dimer_sf"/>
</dbReference>
<evidence type="ECO:0000256" key="10">
    <source>
        <dbReference type="ARBA" id="ARBA00022989"/>
    </source>
</evidence>
<dbReference type="GO" id="GO:0006508">
    <property type="term" value="P:proteolysis"/>
    <property type="evidence" value="ECO:0007669"/>
    <property type="project" value="UniProtKB-KW"/>
</dbReference>
<protein>
    <submittedName>
        <fullName evidence="16">Penicillin-binding protein 2</fullName>
    </submittedName>
</protein>
<keyword evidence="3" id="KW-1003">Cell membrane</keyword>
<dbReference type="Pfam" id="PF03717">
    <property type="entry name" value="PBP_dimer"/>
    <property type="match status" value="1"/>
</dbReference>
<evidence type="ECO:0000256" key="6">
    <source>
        <dbReference type="ARBA" id="ARBA00022692"/>
    </source>
</evidence>
<evidence type="ECO:0000256" key="3">
    <source>
        <dbReference type="ARBA" id="ARBA00022475"/>
    </source>
</evidence>
<dbReference type="NCBIfam" id="TIGR03423">
    <property type="entry name" value="pbp2_mrdA"/>
    <property type="match status" value="1"/>
</dbReference>
<keyword evidence="11 13" id="KW-0472">Membrane</keyword>
<keyword evidence="6 13" id="KW-0812">Transmembrane</keyword>
<dbReference type="GO" id="GO:0008360">
    <property type="term" value="P:regulation of cell shape"/>
    <property type="evidence" value="ECO:0007669"/>
    <property type="project" value="UniProtKB-KW"/>
</dbReference>
<comment type="subcellular location">
    <subcellularLocation>
        <location evidence="2">Cell membrane</location>
    </subcellularLocation>
    <subcellularLocation>
        <location evidence="1">Membrane</location>
        <topology evidence="1">Single-pass membrane protein</topology>
    </subcellularLocation>
</comment>
<feature type="transmembrane region" description="Helical" evidence="13">
    <location>
        <begin position="35"/>
        <end position="56"/>
    </location>
</feature>
<dbReference type="Proteomes" id="UP000179106">
    <property type="component" value="Unassembled WGS sequence"/>
</dbReference>
<evidence type="ECO:0000259" key="15">
    <source>
        <dbReference type="Pfam" id="PF03717"/>
    </source>
</evidence>
<keyword evidence="5" id="KW-0645">Protease</keyword>
<evidence type="ECO:0000256" key="9">
    <source>
        <dbReference type="ARBA" id="ARBA00022984"/>
    </source>
</evidence>
<dbReference type="GO" id="GO:0071972">
    <property type="term" value="F:peptidoglycan L,D-transpeptidase activity"/>
    <property type="evidence" value="ECO:0007669"/>
    <property type="project" value="TreeGrafter"/>
</dbReference>
<dbReference type="STRING" id="1802126.A3B25_01740"/>
<dbReference type="Gene3D" id="3.90.1310.10">
    <property type="entry name" value="Penicillin-binding protein 2a (Domain 2)"/>
    <property type="match status" value="1"/>
</dbReference>
<evidence type="ECO:0000259" key="14">
    <source>
        <dbReference type="Pfam" id="PF00905"/>
    </source>
</evidence>
<sequence length="623" mass="67737">MPKNRLKDIALEESLSENWMSDAGVVEVPLGNKPLAWLGIAIFFVGIVVTSQITLLSSNGAFYRARSDANLIQRERIPAPRGLITDRNGVVLAENVAVFTAVLDVREFLKHTETQEETLEALEDVLRVDRNALWQSVESASESDFFSPIVLSDGLNQAEIIDLKSRNLSAVIIENNFERTYKNGVVFAPVVGYTGRVNSGDLKSDPRLGGEDFVGRAGVESFYDKNLRGEPGVISVVRNALGNALGPEEKRDPKIGNSVRLTIDSGLQEYLYNRLRVGLASLGRKIGLGLALNPQNGEVLALVQIPSFDNNVLGGSGHTAEKNEILKSPSKPLFSRVVSGLYNPGSTIKPLVAVAALTEGVINSKTRIFSPGYLDVPNPYNPDEPTRYMDWRHQGYVDLAAAIGQSSNVYFYTVGGGAGDSKGLGITRLHTWWEKFSLGKKMGVDLPGEGSGFLPSPEWKEETTKTPWLLGDTYNVSIGQGDLLLTPLQLLSYVGAIGNGGKIYRPFVNLDARRPEVITDLSNLETAIKEVQVGMRQVVASPLGTAHLLADLPFAVGAKTGTAQIHNNEQANAIFVGYAQIPNPQIALLILVENSKEGSLNTIPIAKDVLNWYYENRILANSQ</sequence>
<reference evidence="16 17" key="1">
    <citation type="journal article" date="2016" name="Nat. Commun.">
        <title>Thousands of microbial genomes shed light on interconnected biogeochemical processes in an aquifer system.</title>
        <authorList>
            <person name="Anantharaman K."/>
            <person name="Brown C.T."/>
            <person name="Hug L.A."/>
            <person name="Sharon I."/>
            <person name="Castelle C.J."/>
            <person name="Probst A.J."/>
            <person name="Thomas B.C."/>
            <person name="Singh A."/>
            <person name="Wilkins M.J."/>
            <person name="Karaoz U."/>
            <person name="Brodie E.L."/>
            <person name="Williams K.H."/>
            <person name="Hubbard S.S."/>
            <person name="Banfield J.F."/>
        </authorList>
    </citation>
    <scope>NUCLEOTIDE SEQUENCE [LARGE SCALE GENOMIC DNA]</scope>
</reference>
<dbReference type="EMBL" id="MHNW01000007">
    <property type="protein sequence ID" value="OGZ54367.1"/>
    <property type="molecule type" value="Genomic_DNA"/>
</dbReference>
<evidence type="ECO:0000256" key="4">
    <source>
        <dbReference type="ARBA" id="ARBA00022519"/>
    </source>
</evidence>
<dbReference type="GO" id="GO:0009002">
    <property type="term" value="F:serine-type D-Ala-D-Ala carboxypeptidase activity"/>
    <property type="evidence" value="ECO:0007669"/>
    <property type="project" value="InterPro"/>
</dbReference>
<dbReference type="GO" id="GO:0005886">
    <property type="term" value="C:plasma membrane"/>
    <property type="evidence" value="ECO:0007669"/>
    <property type="project" value="UniProtKB-SubCell"/>
</dbReference>
<dbReference type="GO" id="GO:0008658">
    <property type="term" value="F:penicillin binding"/>
    <property type="evidence" value="ECO:0007669"/>
    <property type="project" value="InterPro"/>
</dbReference>
<name>A0A1G2GVW0_9BACT</name>
<dbReference type="Gene3D" id="3.40.710.10">
    <property type="entry name" value="DD-peptidase/beta-lactamase superfamily"/>
    <property type="match status" value="1"/>
</dbReference>